<comment type="caution">
    <text evidence="2">The sequence shown here is derived from an EMBL/GenBank/DDBJ whole genome shotgun (WGS) entry which is preliminary data.</text>
</comment>
<reference evidence="2 3" key="1">
    <citation type="submission" date="2018-04" db="EMBL/GenBank/DDBJ databases">
        <title>Genomic Encyclopedia of Type Strains, Phase IV (KMG-IV): sequencing the most valuable type-strain genomes for metagenomic binning, comparative biology and taxonomic classification.</title>
        <authorList>
            <person name="Goeker M."/>
        </authorList>
    </citation>
    <scope>NUCLEOTIDE SEQUENCE [LARGE SCALE GENOMIC DNA]</scope>
    <source>
        <strain evidence="2 3">DSM 14823</strain>
    </source>
</reference>
<dbReference type="SMART" id="SM00710">
    <property type="entry name" value="PbH1"/>
    <property type="match status" value="6"/>
</dbReference>
<dbReference type="Proteomes" id="UP000245959">
    <property type="component" value="Unassembled WGS sequence"/>
</dbReference>
<dbReference type="OrthoDB" id="9807299at2"/>
<name>A0A2U1B4E1_9BACT</name>
<dbReference type="Gene3D" id="2.160.20.10">
    <property type="entry name" value="Single-stranded right-handed beta-helix, Pectin lyase-like"/>
    <property type="match status" value="2"/>
</dbReference>
<keyword evidence="3" id="KW-1185">Reference proteome</keyword>
<dbReference type="EMBL" id="QEKH01000008">
    <property type="protein sequence ID" value="PVY43543.1"/>
    <property type="molecule type" value="Genomic_DNA"/>
</dbReference>
<dbReference type="SUPFAM" id="SSF51126">
    <property type="entry name" value="Pectin lyase-like"/>
    <property type="match status" value="1"/>
</dbReference>
<evidence type="ECO:0000313" key="2">
    <source>
        <dbReference type="EMBL" id="PVY43543.1"/>
    </source>
</evidence>
<dbReference type="AlphaFoldDB" id="A0A2U1B4E1"/>
<dbReference type="GeneID" id="78294752"/>
<keyword evidence="1" id="KW-0732">Signal</keyword>
<proteinExistence type="predicted"/>
<protein>
    <submittedName>
        <fullName evidence="2">Parallel beta-helix repeat protein</fullName>
    </submittedName>
</protein>
<gene>
    <name evidence="2" type="ORF">C8D82_10870</name>
</gene>
<organism evidence="2 3">
    <name type="scientific">Victivallis vadensis</name>
    <dbReference type="NCBI Taxonomy" id="172901"/>
    <lineage>
        <taxon>Bacteria</taxon>
        <taxon>Pseudomonadati</taxon>
        <taxon>Lentisphaerota</taxon>
        <taxon>Lentisphaeria</taxon>
        <taxon>Victivallales</taxon>
        <taxon>Victivallaceae</taxon>
        <taxon>Victivallis</taxon>
    </lineage>
</organism>
<dbReference type="InterPro" id="IPR006626">
    <property type="entry name" value="PbH1"/>
</dbReference>
<feature type="signal peptide" evidence="1">
    <location>
        <begin position="1"/>
        <end position="23"/>
    </location>
</feature>
<feature type="chain" id="PRO_5015550540" evidence="1">
    <location>
        <begin position="24"/>
        <end position="573"/>
    </location>
</feature>
<accession>A0A2U1B4E1</accession>
<dbReference type="InterPro" id="IPR012334">
    <property type="entry name" value="Pectin_lyas_fold"/>
</dbReference>
<evidence type="ECO:0000313" key="3">
    <source>
        <dbReference type="Proteomes" id="UP000245959"/>
    </source>
</evidence>
<evidence type="ECO:0000256" key="1">
    <source>
        <dbReference type="SAM" id="SignalP"/>
    </source>
</evidence>
<sequence length="573" mass="63691">MKQFVCRLLVCFSPLLLAGADWAETIRPVLAGKVKYLKLEKKIYRADRRTTITGLKDVTIDGNGATLLMSRKDHIFKIEDCTNFTLRNLTLDFDPMIFTQVRITRVSADGRDIEFEVEKGFPDLVPDLIASESLEVYLPDGTLRTDLGRLSGKPEIITPRRGRMRVRLSGNASPRIGDRIPIGRRFANVIQTVGGRGHTFENLTIHGSGCFAIGMRYSAGDDRILRCRVIPGPRPEGAETDRIRSTNGDGFNISFARNYPHIIGCEIRNSNDDSINFHAGAVMRLIPLDKGNGAFRIIRPFAASSERMIALFPPGDTALLLRRDLGFAPVGKVKIIACAESDYQATMEELAAGFDRAKYKSKHQWIPTAYEIRLDTGTLPLDGDFYLQPLPNGRSFRIADNYFHDHRARGMRIMVPDGVIENNTIERVTDAAISLGAEFEYWNEAGWVENVFIRNNVIRNVGKASIPRGDSYVCGAICSFVHLKDYRKIPRGHARIFILNNRISDSPGAGIALCAARDSVISGNIINNTAYGATVPGSRFGFRGLKPVWLIESEGVTGKNIVDGKEWNVGEQK</sequence>
<dbReference type="InterPro" id="IPR011050">
    <property type="entry name" value="Pectin_lyase_fold/virulence"/>
</dbReference>
<dbReference type="RefSeq" id="WP_116883445.1">
    <property type="nucleotide sequence ID" value="NZ_CABMMC010000050.1"/>
</dbReference>